<evidence type="ECO:0000259" key="1">
    <source>
        <dbReference type="SMART" id="SM00635"/>
    </source>
</evidence>
<dbReference type="Pfam" id="PF02368">
    <property type="entry name" value="Big_2"/>
    <property type="match status" value="1"/>
</dbReference>
<dbReference type="OrthoDB" id="2533640at2"/>
<dbReference type="RefSeq" id="WP_070110843.1">
    <property type="nucleotide sequence ID" value="NZ_LZFO01000032.1"/>
</dbReference>
<feature type="domain" description="BIG2" evidence="1">
    <location>
        <begin position="201"/>
        <end position="284"/>
    </location>
</feature>
<name>A0A1E8EXK0_9CLOT</name>
<dbReference type="Gene3D" id="2.60.40.1080">
    <property type="match status" value="2"/>
</dbReference>
<dbReference type="AlphaFoldDB" id="A0A1E8EXK0"/>
<dbReference type="InterPro" id="IPR003343">
    <property type="entry name" value="Big_2"/>
</dbReference>
<dbReference type="InterPro" id="IPR008964">
    <property type="entry name" value="Invasin/intimin_cell_adhesion"/>
</dbReference>
<accession>A0A1E8EXK0</accession>
<organism evidence="2 3">
    <name type="scientific">Clostridium acetireducens DSM 10703</name>
    <dbReference type="NCBI Taxonomy" id="1121290"/>
    <lineage>
        <taxon>Bacteria</taxon>
        <taxon>Bacillati</taxon>
        <taxon>Bacillota</taxon>
        <taxon>Clostridia</taxon>
        <taxon>Eubacteriales</taxon>
        <taxon>Clostridiaceae</taxon>
        <taxon>Clostridium</taxon>
    </lineage>
</organism>
<dbReference type="Proteomes" id="UP000175744">
    <property type="component" value="Unassembled WGS sequence"/>
</dbReference>
<reference evidence="2 3" key="1">
    <citation type="submission" date="2016-06" db="EMBL/GenBank/DDBJ databases">
        <title>Genome sequence of Clostridium acetireducens DSM 10703.</title>
        <authorList>
            <person name="Poehlein A."/>
            <person name="Fluechter S."/>
            <person name="Duerre P."/>
            <person name="Daniel R."/>
        </authorList>
    </citation>
    <scope>NUCLEOTIDE SEQUENCE [LARGE SCALE GENOMIC DNA]</scope>
    <source>
        <strain evidence="2 3">DSM 10703</strain>
    </source>
</reference>
<dbReference type="SMART" id="SM00635">
    <property type="entry name" value="BID_2"/>
    <property type="match status" value="1"/>
</dbReference>
<comment type="caution">
    <text evidence="2">The sequence shown here is derived from an EMBL/GenBank/DDBJ whole genome shotgun (WGS) entry which is preliminary data.</text>
</comment>
<sequence length="487" mass="55151">MNNPIKNVYKDNKKRFGKKVKVTRADKIIETTAIIKEYNNIPISSTDDKKIYFDVEDAIQQGDLIQFENNTYLIILQEETINNIYIKYIMRRCDNKIKIYIDNKLEEVHCCISTFVQDAEENAKIKLPSGNIKIICQMNDITSKITYDKRFLKMQNAWKVVGFTSENKGIKYLYAEKVAIDNVNDNVESEIADYWKYNVKHNYSINIVEDNISIEEGKTKQLIVNITDTIDGKIENVINPTLIYTSNDKNIVTVDSKGLITGVAEGNTTIKVQFKNVEKIINVKVVKPLPIVATYEIKTITLDGVEFTGDTITIDNNTSKVLKVTEIEKKTTQGDNTTTEIIENPIVHYSCNNSNISVDNNIGKITAINAGSTILTISYENITKQININVIEAVKLEITGKSRILLGRTSTWNSNIPVVWSVEDIGNNGKVVKQWATITDFTDTTCTIKITDEYIFDDALITKFKITAAAKNNNNIKVDKEVDIITY</sequence>
<gene>
    <name evidence="2" type="ORF">CLOACE_18760</name>
</gene>
<dbReference type="EMBL" id="LZFO01000032">
    <property type="protein sequence ID" value="OFI05258.1"/>
    <property type="molecule type" value="Genomic_DNA"/>
</dbReference>
<keyword evidence="3" id="KW-1185">Reference proteome</keyword>
<protein>
    <submittedName>
        <fullName evidence="2">Bacterial Ig-like domain protein</fullName>
    </submittedName>
</protein>
<proteinExistence type="predicted"/>
<dbReference type="SUPFAM" id="SSF49373">
    <property type="entry name" value="Invasin/intimin cell-adhesion fragments"/>
    <property type="match status" value="1"/>
</dbReference>
<evidence type="ECO:0000313" key="2">
    <source>
        <dbReference type="EMBL" id="OFI05258.1"/>
    </source>
</evidence>
<evidence type="ECO:0000313" key="3">
    <source>
        <dbReference type="Proteomes" id="UP000175744"/>
    </source>
</evidence>
<dbReference type="STRING" id="1121290.CLAOCE_18760"/>